<dbReference type="RefSeq" id="XP_040726955.1">
    <property type="nucleotide sequence ID" value="XM_040868743.1"/>
</dbReference>
<keyword evidence="4 7" id="KW-0833">Ubl conjugation pathway</keyword>
<protein>
    <recommendedName>
        <fullName evidence="1">E2 ubiquitin-conjugating enzyme</fullName>
        <ecNumber evidence="1">2.3.2.23</ecNumber>
    </recommendedName>
</protein>
<dbReference type="EC" id="2.3.2.23" evidence="1"/>
<reference evidence="9 10" key="1">
    <citation type="submission" date="2016-07" db="EMBL/GenBank/DDBJ databases">
        <title>Pervasive Adenine N6-methylation of Active Genes in Fungi.</title>
        <authorList>
            <consortium name="DOE Joint Genome Institute"/>
            <person name="Mondo S.J."/>
            <person name="Dannebaum R.O."/>
            <person name="Kuo R.C."/>
            <person name="Labutti K."/>
            <person name="Haridas S."/>
            <person name="Kuo A."/>
            <person name="Salamov A."/>
            <person name="Ahrendt S.R."/>
            <person name="Lipzen A."/>
            <person name="Sullivan W."/>
            <person name="Andreopoulos W.B."/>
            <person name="Clum A."/>
            <person name="Lindquist E."/>
            <person name="Daum C."/>
            <person name="Ramamoorthy G.K."/>
            <person name="Gryganskyi A."/>
            <person name="Culley D."/>
            <person name="Magnuson J.K."/>
            <person name="James T.Y."/>
            <person name="O'Malley M.A."/>
            <person name="Stajich J.E."/>
            <person name="Spatafora J.W."/>
            <person name="Visel A."/>
            <person name="Grigoriev I.V."/>
        </authorList>
    </citation>
    <scope>NUCLEOTIDE SEQUENCE [LARGE SCALE GENOMIC DNA]</scope>
    <source>
        <strain evidence="9 10">12-1054</strain>
    </source>
</reference>
<gene>
    <name evidence="9" type="ORF">BCR37DRAFT_377147</name>
</gene>
<dbReference type="InterPro" id="IPR000608">
    <property type="entry name" value="UBC"/>
</dbReference>
<evidence type="ECO:0000256" key="5">
    <source>
        <dbReference type="ARBA" id="ARBA00022840"/>
    </source>
</evidence>
<dbReference type="GeneID" id="63785342"/>
<evidence type="ECO:0000313" key="10">
    <source>
        <dbReference type="Proteomes" id="UP000193685"/>
    </source>
</evidence>
<feature type="active site" description="Glycyl thioester intermediate" evidence="6">
    <location>
        <position position="101"/>
    </location>
</feature>
<evidence type="ECO:0000256" key="2">
    <source>
        <dbReference type="ARBA" id="ARBA00022679"/>
    </source>
</evidence>
<dbReference type="InterPro" id="IPR023313">
    <property type="entry name" value="UBQ-conjugating_AS"/>
</dbReference>
<evidence type="ECO:0000259" key="8">
    <source>
        <dbReference type="PROSITE" id="PS50127"/>
    </source>
</evidence>
<dbReference type="EMBL" id="MCFI01000004">
    <property type="protein sequence ID" value="ORY85473.1"/>
    <property type="molecule type" value="Genomic_DNA"/>
</dbReference>
<dbReference type="SMART" id="SM00212">
    <property type="entry name" value="UBCc"/>
    <property type="match status" value="1"/>
</dbReference>
<accession>A0A1Y2FNC6</accession>
<evidence type="ECO:0000256" key="7">
    <source>
        <dbReference type="RuleBase" id="RU362109"/>
    </source>
</evidence>
<sequence>MDGQYREKNTPSPNASSSLILKRQFRDLQKHPVQGFSCGLPDESNFYEWEVLIIGPQDTVYEGAFLKARLTFPREYPLLPPKMQFLTEMWHPNIYADGNVCISILHAPEDDQYGYEDAGERWLPVHTVETVLISVISMLSSPNDESPANLPCAQQLREDPKGFKKKVRALVRKSGEDAFD</sequence>
<dbReference type="Proteomes" id="UP000193685">
    <property type="component" value="Unassembled WGS sequence"/>
</dbReference>
<dbReference type="AlphaFoldDB" id="A0A1Y2FNC6"/>
<dbReference type="CDD" id="cd23795">
    <property type="entry name" value="UBCc_UBE2G1"/>
    <property type="match status" value="1"/>
</dbReference>
<dbReference type="GO" id="GO:0005524">
    <property type="term" value="F:ATP binding"/>
    <property type="evidence" value="ECO:0007669"/>
    <property type="project" value="UniProtKB-UniRule"/>
</dbReference>
<dbReference type="SUPFAM" id="SSF54495">
    <property type="entry name" value="UBC-like"/>
    <property type="match status" value="1"/>
</dbReference>
<dbReference type="FunFam" id="3.10.110.10:FF:000025">
    <property type="entry name" value="ubiquitin-conjugating enzyme E2 7"/>
    <property type="match status" value="1"/>
</dbReference>
<comment type="similarity">
    <text evidence="7">Belongs to the ubiquitin-conjugating enzyme family.</text>
</comment>
<dbReference type="OrthoDB" id="19692at2759"/>
<dbReference type="OMA" id="MFEWEVM"/>
<dbReference type="Pfam" id="PF00179">
    <property type="entry name" value="UQ_con"/>
    <property type="match status" value="1"/>
</dbReference>
<dbReference type="PANTHER" id="PTHR24067">
    <property type="entry name" value="UBIQUITIN-CONJUGATING ENZYME E2"/>
    <property type="match status" value="1"/>
</dbReference>
<evidence type="ECO:0000256" key="1">
    <source>
        <dbReference type="ARBA" id="ARBA00012486"/>
    </source>
</evidence>
<keyword evidence="5 7" id="KW-0067">ATP-binding</keyword>
<keyword evidence="10" id="KW-1185">Reference proteome</keyword>
<feature type="domain" description="UBC core" evidence="8">
    <location>
        <begin position="16"/>
        <end position="176"/>
    </location>
</feature>
<dbReference type="InterPro" id="IPR050113">
    <property type="entry name" value="Ub_conjugating_enzyme"/>
</dbReference>
<dbReference type="PROSITE" id="PS00183">
    <property type="entry name" value="UBC_1"/>
    <property type="match status" value="1"/>
</dbReference>
<comment type="caution">
    <text evidence="9">The sequence shown here is derived from an EMBL/GenBank/DDBJ whole genome shotgun (WGS) entry which is preliminary data.</text>
</comment>
<evidence type="ECO:0000256" key="4">
    <source>
        <dbReference type="ARBA" id="ARBA00022786"/>
    </source>
</evidence>
<name>A0A1Y2FNC6_PROLT</name>
<dbReference type="PROSITE" id="PS50127">
    <property type="entry name" value="UBC_2"/>
    <property type="match status" value="1"/>
</dbReference>
<keyword evidence="2" id="KW-0808">Transferase</keyword>
<dbReference type="InterPro" id="IPR016135">
    <property type="entry name" value="UBQ-conjugating_enzyme/RWD"/>
</dbReference>
<evidence type="ECO:0000313" key="9">
    <source>
        <dbReference type="EMBL" id="ORY85473.1"/>
    </source>
</evidence>
<organism evidence="9 10">
    <name type="scientific">Protomyces lactucae-debilis</name>
    <dbReference type="NCBI Taxonomy" id="2754530"/>
    <lineage>
        <taxon>Eukaryota</taxon>
        <taxon>Fungi</taxon>
        <taxon>Dikarya</taxon>
        <taxon>Ascomycota</taxon>
        <taxon>Taphrinomycotina</taxon>
        <taxon>Taphrinomycetes</taxon>
        <taxon>Taphrinales</taxon>
        <taxon>Protomycetaceae</taxon>
        <taxon>Protomyces</taxon>
    </lineage>
</organism>
<proteinExistence type="inferred from homology"/>
<evidence type="ECO:0000256" key="6">
    <source>
        <dbReference type="PROSITE-ProRule" id="PRU10133"/>
    </source>
</evidence>
<dbReference type="STRING" id="56484.A0A1Y2FNC6"/>
<evidence type="ECO:0000256" key="3">
    <source>
        <dbReference type="ARBA" id="ARBA00022741"/>
    </source>
</evidence>
<keyword evidence="3 7" id="KW-0547">Nucleotide-binding</keyword>
<dbReference type="Gene3D" id="3.10.110.10">
    <property type="entry name" value="Ubiquitin Conjugating Enzyme"/>
    <property type="match status" value="1"/>
</dbReference>
<dbReference type="GO" id="GO:0061631">
    <property type="term" value="F:ubiquitin conjugating enzyme activity"/>
    <property type="evidence" value="ECO:0007669"/>
    <property type="project" value="UniProtKB-EC"/>
</dbReference>